<dbReference type="PANTHER" id="PTHR38011:SF11">
    <property type="entry name" value="2,5-DIAMINO-6-RIBOSYLAMINO-4(3H)-PYRIMIDINONE 5'-PHOSPHATE REDUCTASE"/>
    <property type="match status" value="1"/>
</dbReference>
<proteinExistence type="predicted"/>
<dbReference type="Gene3D" id="3.40.430.10">
    <property type="entry name" value="Dihydrofolate Reductase, subunit A"/>
    <property type="match status" value="1"/>
</dbReference>
<gene>
    <name evidence="2" type="ORF">GCM10011399_27590</name>
</gene>
<dbReference type="PANTHER" id="PTHR38011">
    <property type="entry name" value="DIHYDROFOLATE REDUCTASE FAMILY PROTEIN (AFU_ORTHOLOGUE AFUA_8G06820)"/>
    <property type="match status" value="1"/>
</dbReference>
<dbReference type="InterPro" id="IPR002734">
    <property type="entry name" value="RibDG_C"/>
</dbReference>
<accession>A0A917BBR4</accession>
<dbReference type="InterPro" id="IPR050765">
    <property type="entry name" value="Riboflavin_Biosynth_HTPR"/>
</dbReference>
<evidence type="ECO:0000259" key="1">
    <source>
        <dbReference type="Pfam" id="PF01872"/>
    </source>
</evidence>
<dbReference type="EMBL" id="BMGP01000005">
    <property type="protein sequence ID" value="GGF32957.1"/>
    <property type="molecule type" value="Genomic_DNA"/>
</dbReference>
<sequence length="188" mass="19795">MSFSLDGFVAGARAESNWMLRAGTPDSAAWVLDTIAGAGTHIMGRALFESWIGIWPTAPGPMAEPLNSIPKVVFTRQQGFDPATAAPSDTPAAPTWADARVARGDLTAEIESLKNEPGDYILAHGGVRFARSLVRAGLVDEYRFVVLPVALGSGEGIFADLTDELDLTFASSTAFAGGVLANVYRPKG</sequence>
<dbReference type="AlphaFoldDB" id="A0A917BBR4"/>
<dbReference type="InterPro" id="IPR024072">
    <property type="entry name" value="DHFR-like_dom_sf"/>
</dbReference>
<dbReference type="Proteomes" id="UP000598775">
    <property type="component" value="Unassembled WGS sequence"/>
</dbReference>
<name>A0A917BBR4_9MICO</name>
<evidence type="ECO:0000313" key="3">
    <source>
        <dbReference type="Proteomes" id="UP000598775"/>
    </source>
</evidence>
<dbReference type="Pfam" id="PF01872">
    <property type="entry name" value="RibD_C"/>
    <property type="match status" value="1"/>
</dbReference>
<feature type="domain" description="Bacterial bifunctional deaminase-reductase C-terminal" evidence="1">
    <location>
        <begin position="2"/>
        <end position="180"/>
    </location>
</feature>
<organism evidence="2 3">
    <name type="scientific">Subtercola lobariae</name>
    <dbReference type="NCBI Taxonomy" id="1588641"/>
    <lineage>
        <taxon>Bacteria</taxon>
        <taxon>Bacillati</taxon>
        <taxon>Actinomycetota</taxon>
        <taxon>Actinomycetes</taxon>
        <taxon>Micrococcales</taxon>
        <taxon>Microbacteriaceae</taxon>
        <taxon>Subtercola</taxon>
    </lineage>
</organism>
<reference evidence="2 3" key="1">
    <citation type="journal article" date="2014" name="Int. J. Syst. Evol. Microbiol.">
        <title>Complete genome sequence of Corynebacterium casei LMG S-19264T (=DSM 44701T), isolated from a smear-ripened cheese.</title>
        <authorList>
            <consortium name="US DOE Joint Genome Institute (JGI-PGF)"/>
            <person name="Walter F."/>
            <person name="Albersmeier A."/>
            <person name="Kalinowski J."/>
            <person name="Ruckert C."/>
        </authorList>
    </citation>
    <scope>NUCLEOTIDE SEQUENCE [LARGE SCALE GENOMIC DNA]</scope>
    <source>
        <strain evidence="2 3">CGMCC 1.12976</strain>
    </source>
</reference>
<protein>
    <submittedName>
        <fullName evidence="2">Dihydrofolate reductase</fullName>
    </submittedName>
</protein>
<dbReference type="GO" id="GO:0008703">
    <property type="term" value="F:5-amino-6-(5-phosphoribosylamino)uracil reductase activity"/>
    <property type="evidence" value="ECO:0007669"/>
    <property type="project" value="InterPro"/>
</dbReference>
<keyword evidence="3" id="KW-1185">Reference proteome</keyword>
<dbReference type="GO" id="GO:0009231">
    <property type="term" value="P:riboflavin biosynthetic process"/>
    <property type="evidence" value="ECO:0007669"/>
    <property type="project" value="InterPro"/>
</dbReference>
<dbReference type="SUPFAM" id="SSF53597">
    <property type="entry name" value="Dihydrofolate reductase-like"/>
    <property type="match status" value="1"/>
</dbReference>
<evidence type="ECO:0000313" key="2">
    <source>
        <dbReference type="EMBL" id="GGF32957.1"/>
    </source>
</evidence>
<comment type="caution">
    <text evidence="2">The sequence shown here is derived from an EMBL/GenBank/DDBJ whole genome shotgun (WGS) entry which is preliminary data.</text>
</comment>